<dbReference type="AlphaFoldDB" id="A0A4Q1JY58"/>
<keyword evidence="1" id="KW-0472">Membrane</keyword>
<keyword evidence="1" id="KW-0812">Transmembrane</keyword>
<dbReference type="OrthoDB" id="5953088at2"/>
<protein>
    <recommendedName>
        <fullName evidence="4">Transmembrane protein</fullName>
    </recommendedName>
</protein>
<dbReference type="RefSeq" id="WP_129470725.1">
    <property type="nucleotide sequence ID" value="NZ_SAWZ01000003.1"/>
</dbReference>
<organism evidence="2 3">
    <name type="scientific">Pseudoxanthomonas composti</name>
    <dbReference type="NCBI Taxonomy" id="2137479"/>
    <lineage>
        <taxon>Bacteria</taxon>
        <taxon>Pseudomonadati</taxon>
        <taxon>Pseudomonadota</taxon>
        <taxon>Gammaproteobacteria</taxon>
        <taxon>Lysobacterales</taxon>
        <taxon>Lysobacteraceae</taxon>
        <taxon>Pseudoxanthomonas</taxon>
    </lineage>
</organism>
<keyword evidence="1" id="KW-1133">Transmembrane helix</keyword>
<keyword evidence="3" id="KW-1185">Reference proteome</keyword>
<gene>
    <name evidence="2" type="ORF">EPA99_08260</name>
</gene>
<feature type="transmembrane region" description="Helical" evidence="1">
    <location>
        <begin position="7"/>
        <end position="33"/>
    </location>
</feature>
<evidence type="ECO:0000313" key="3">
    <source>
        <dbReference type="Proteomes" id="UP000289784"/>
    </source>
</evidence>
<name>A0A4Q1JY58_9GAMM</name>
<evidence type="ECO:0000256" key="1">
    <source>
        <dbReference type="SAM" id="Phobius"/>
    </source>
</evidence>
<evidence type="ECO:0000313" key="2">
    <source>
        <dbReference type="EMBL" id="RXR06619.1"/>
    </source>
</evidence>
<feature type="transmembrane region" description="Helical" evidence="1">
    <location>
        <begin position="45"/>
        <end position="70"/>
    </location>
</feature>
<comment type="caution">
    <text evidence="2">The sequence shown here is derived from an EMBL/GenBank/DDBJ whole genome shotgun (WGS) entry which is preliminary data.</text>
</comment>
<dbReference type="Proteomes" id="UP000289784">
    <property type="component" value="Unassembled WGS sequence"/>
</dbReference>
<dbReference type="EMBL" id="SAWZ01000003">
    <property type="protein sequence ID" value="RXR06619.1"/>
    <property type="molecule type" value="Genomic_DNA"/>
</dbReference>
<sequence length="133" mass="14210">MNLPLHYGLLGVLEASAIAFAIGLLVYLLLRWIGARNGWSPGHVIGWAAIIAIAISAGVDLWNMLYLGVIKLESPLYARLALKRIHDADSVAIRAFCEALAAGAAVGCGASWFSLRSEEKPGDAAHVSTEKKR</sequence>
<evidence type="ECO:0008006" key="4">
    <source>
        <dbReference type="Google" id="ProtNLM"/>
    </source>
</evidence>
<reference evidence="2 3" key="1">
    <citation type="submission" date="2019-01" db="EMBL/GenBank/DDBJ databases">
        <title>Pseudoxanthomonas composti sp. nov., isolated from compost.</title>
        <authorList>
            <person name="Yang G."/>
        </authorList>
    </citation>
    <scope>NUCLEOTIDE SEQUENCE [LARGE SCALE GENOMIC DNA]</scope>
    <source>
        <strain evidence="2 3">GSS15</strain>
    </source>
</reference>
<accession>A0A4Q1JY58</accession>
<proteinExistence type="predicted"/>